<sequence length="33" mass="3190">MPGQAKGGDPAVAVQTAEEGTNCCRSPGGCCHG</sequence>
<dbReference type="Proteomes" id="UP000237246">
    <property type="component" value="Unassembled WGS sequence"/>
</dbReference>
<comment type="caution">
    <text evidence="1">The sequence shown here is derived from an EMBL/GenBank/DDBJ whole genome shotgun (WGS) entry which is preliminary data.</text>
</comment>
<keyword evidence="2" id="KW-1185">Reference proteome</keyword>
<evidence type="ECO:0000313" key="1">
    <source>
        <dbReference type="EMBL" id="POI35599.1"/>
    </source>
</evidence>
<proteinExistence type="predicted"/>
<accession>A0A2P4TGX2</accession>
<evidence type="ECO:0000313" key="2">
    <source>
        <dbReference type="Proteomes" id="UP000237246"/>
    </source>
</evidence>
<name>A0A2P4TGX2_BAMTH</name>
<dbReference type="AlphaFoldDB" id="A0A2P4TGX2"/>
<organism evidence="1 2">
    <name type="scientific">Bambusicola thoracicus</name>
    <name type="common">Chinese bamboo-partridge</name>
    <name type="synonym">Perdix thoracica</name>
    <dbReference type="NCBI Taxonomy" id="9083"/>
    <lineage>
        <taxon>Eukaryota</taxon>
        <taxon>Metazoa</taxon>
        <taxon>Chordata</taxon>
        <taxon>Craniata</taxon>
        <taxon>Vertebrata</taxon>
        <taxon>Euteleostomi</taxon>
        <taxon>Archelosauria</taxon>
        <taxon>Archosauria</taxon>
        <taxon>Dinosauria</taxon>
        <taxon>Saurischia</taxon>
        <taxon>Theropoda</taxon>
        <taxon>Coelurosauria</taxon>
        <taxon>Aves</taxon>
        <taxon>Neognathae</taxon>
        <taxon>Galloanserae</taxon>
        <taxon>Galliformes</taxon>
        <taxon>Phasianidae</taxon>
        <taxon>Perdicinae</taxon>
        <taxon>Bambusicola</taxon>
    </lineage>
</organism>
<reference evidence="1 2" key="1">
    <citation type="submission" date="2018-01" db="EMBL/GenBank/DDBJ databases">
        <title>Comparison of the Chinese Bamboo Partridge and Red Junglefowl genome sequences highlights the importance of demography in genome evolution.</title>
        <authorList>
            <person name="Tiley G.P."/>
            <person name="Kimball R.T."/>
            <person name="Braun E.L."/>
            <person name="Burleigh J.G."/>
        </authorList>
    </citation>
    <scope>NUCLEOTIDE SEQUENCE [LARGE SCALE GENOMIC DNA]</scope>
    <source>
        <strain evidence="1">RTK389</strain>
        <tissue evidence="1">Blood</tissue>
    </source>
</reference>
<dbReference type="EMBL" id="PPHD01000338">
    <property type="protein sequence ID" value="POI35599.1"/>
    <property type="molecule type" value="Genomic_DNA"/>
</dbReference>
<protein>
    <submittedName>
        <fullName evidence="1">Uncharacterized protein</fullName>
    </submittedName>
</protein>
<gene>
    <name evidence="1" type="ORF">CIB84_000650</name>
</gene>